<keyword evidence="7" id="KW-0823">Tryptophan catabolism</keyword>
<dbReference type="Proteomes" id="UP000002487">
    <property type="component" value="Chromosome"/>
</dbReference>
<accession>Q8TJN3</accession>
<name>Q8TJN3_METAC</name>
<protein>
    <recommendedName>
        <fullName evidence="10">Cyclase</fullName>
    </recommendedName>
</protein>
<proteinExistence type="predicted"/>
<evidence type="ECO:0000256" key="5">
    <source>
        <dbReference type="ARBA" id="ARBA00022801"/>
    </source>
</evidence>
<dbReference type="AlphaFoldDB" id="Q8TJN3"/>
<dbReference type="Gene3D" id="3.50.30.50">
    <property type="entry name" value="Putative cyclase"/>
    <property type="match status" value="1"/>
</dbReference>
<dbReference type="GO" id="GO:0004061">
    <property type="term" value="F:arylformamidase activity"/>
    <property type="evidence" value="ECO:0000318"/>
    <property type="project" value="GO_Central"/>
</dbReference>
<dbReference type="STRING" id="188937.MA_3747"/>
<keyword evidence="9" id="KW-1185">Reference proteome</keyword>
<comment type="subunit">
    <text evidence="3">Homodimer.</text>
</comment>
<reference evidence="8 9" key="1">
    <citation type="journal article" date="2002" name="Genome Res.">
        <title>The genome of Methanosarcina acetivorans reveals extensive metabolic and physiological diversity.</title>
        <authorList>
            <person name="Galagan J.E."/>
            <person name="Nusbaum C."/>
            <person name="Roy A."/>
            <person name="Endrizzi M.G."/>
            <person name="Macdonald P."/>
            <person name="FitzHugh W."/>
            <person name="Calvo S."/>
            <person name="Engels R."/>
            <person name="Smirnov S."/>
            <person name="Atnoor D."/>
            <person name="Brown A."/>
            <person name="Allen N."/>
            <person name="Naylor J."/>
            <person name="Stange-Thomann N."/>
            <person name="DeArellano K."/>
            <person name="Johnson R."/>
            <person name="Linton L."/>
            <person name="McEwan P."/>
            <person name="McKernan K."/>
            <person name="Talamas J."/>
            <person name="Tirrell A."/>
            <person name="Ye W."/>
            <person name="Zimmer A."/>
            <person name="Barber R.D."/>
            <person name="Cann I."/>
            <person name="Graham D.E."/>
            <person name="Grahame D.A."/>
            <person name="Guss A."/>
            <person name="Hedderich R."/>
            <person name="Ingram-Smith C."/>
            <person name="Kuettner C.H."/>
            <person name="Krzycki J.A."/>
            <person name="Leigh J.A."/>
            <person name="Li W."/>
            <person name="Liu J."/>
            <person name="Mukhopadhyay B."/>
            <person name="Reeve J.N."/>
            <person name="Smith K."/>
            <person name="Springer T.A."/>
            <person name="Umayam L.A."/>
            <person name="White O."/>
            <person name="White R.H."/>
            <person name="de Macario E.C."/>
            <person name="Ferry J.G."/>
            <person name="Jarrell K.F."/>
            <person name="Jing H."/>
            <person name="Macario A.J.L."/>
            <person name="Paulsen I."/>
            <person name="Pritchett M."/>
            <person name="Sowers K.R."/>
            <person name="Swanson R.V."/>
            <person name="Zinder S.H."/>
            <person name="Lander E."/>
            <person name="Metcalf W.W."/>
            <person name="Birren B."/>
        </authorList>
    </citation>
    <scope>NUCLEOTIDE SEQUENCE [LARGE SCALE GENOMIC DNA]</scope>
    <source>
        <strain evidence="9">ATCC 35395 / DSM 2834 / JCM 12185 / C2A</strain>
    </source>
</reference>
<sequence>MHNIIAIDFNPLLANEWGVHSAGVFDVSKLITEEMVVYPGNPGPSIERYASLPKDGVNESVLTPGCHTGTHVDSRLHLREGKEGVSSLPLESFYGKCRVFDLVHVEEEIHRQDLEGFQIDPGDIVFLKTRNSALGYIKFLENYVHLKMDAVEYPVSAGVKTLGFDYFRVKKLEGDDEVHELLLNNMTLFEGLNLAGVHEGEYTILGLPLHIDAGVAPARIILIKE</sequence>
<dbReference type="HOGENOM" id="CLU_030671_3_0_2"/>
<dbReference type="InterPro" id="IPR007325">
    <property type="entry name" value="KFase/CYL"/>
</dbReference>
<keyword evidence="6" id="KW-0862">Zinc</keyword>
<evidence type="ECO:0008006" key="10">
    <source>
        <dbReference type="Google" id="ProtNLM"/>
    </source>
</evidence>
<dbReference type="InterPro" id="IPR037175">
    <property type="entry name" value="KFase_sf"/>
</dbReference>
<dbReference type="PANTHER" id="PTHR31118:SF12">
    <property type="entry name" value="CYCLASE-LIKE PROTEIN 2"/>
    <property type="match status" value="1"/>
</dbReference>
<dbReference type="Pfam" id="PF04199">
    <property type="entry name" value="Cyclase"/>
    <property type="match status" value="1"/>
</dbReference>
<dbReference type="GO" id="GO:0019441">
    <property type="term" value="P:L-tryptophan catabolic process to kynurenine"/>
    <property type="evidence" value="ECO:0000318"/>
    <property type="project" value="GO_Central"/>
</dbReference>
<keyword evidence="5" id="KW-0378">Hydrolase</keyword>
<keyword evidence="4" id="KW-0479">Metal-binding</keyword>
<comment type="cofactor">
    <cofactor evidence="1">
        <name>Zn(2+)</name>
        <dbReference type="ChEBI" id="CHEBI:29105"/>
    </cofactor>
</comment>
<evidence type="ECO:0000256" key="4">
    <source>
        <dbReference type="ARBA" id="ARBA00022723"/>
    </source>
</evidence>
<dbReference type="PhylomeDB" id="Q8TJN3"/>
<dbReference type="GO" id="GO:0046872">
    <property type="term" value="F:metal ion binding"/>
    <property type="evidence" value="ECO:0007669"/>
    <property type="project" value="UniProtKB-KW"/>
</dbReference>
<evidence type="ECO:0000256" key="1">
    <source>
        <dbReference type="ARBA" id="ARBA00001947"/>
    </source>
</evidence>
<dbReference type="FunFam" id="3.50.30.50:FF:000001">
    <property type="entry name" value="Kynurenine formamidase"/>
    <property type="match status" value="1"/>
</dbReference>
<evidence type="ECO:0000256" key="7">
    <source>
        <dbReference type="ARBA" id="ARBA00023079"/>
    </source>
</evidence>
<evidence type="ECO:0000313" key="9">
    <source>
        <dbReference type="Proteomes" id="UP000002487"/>
    </source>
</evidence>
<comment type="pathway">
    <text evidence="2">Amino-acid degradation.</text>
</comment>
<dbReference type="KEGG" id="mac:MA_3747"/>
<gene>
    <name evidence="8" type="ordered locus">MA_3747</name>
</gene>
<dbReference type="PANTHER" id="PTHR31118">
    <property type="entry name" value="CYCLASE-LIKE PROTEIN 2"/>
    <property type="match status" value="1"/>
</dbReference>
<dbReference type="EnsemblBacteria" id="AAM07100">
    <property type="protein sequence ID" value="AAM07100"/>
    <property type="gene ID" value="MA_3747"/>
</dbReference>
<dbReference type="SUPFAM" id="SSF102198">
    <property type="entry name" value="Putative cyclase"/>
    <property type="match status" value="1"/>
</dbReference>
<evidence type="ECO:0000256" key="6">
    <source>
        <dbReference type="ARBA" id="ARBA00022833"/>
    </source>
</evidence>
<evidence type="ECO:0000256" key="2">
    <source>
        <dbReference type="ARBA" id="ARBA00005023"/>
    </source>
</evidence>
<evidence type="ECO:0000313" key="8">
    <source>
        <dbReference type="EMBL" id="AAM07100.1"/>
    </source>
</evidence>
<evidence type="ECO:0000256" key="3">
    <source>
        <dbReference type="ARBA" id="ARBA00011738"/>
    </source>
</evidence>
<organism evidence="8 9">
    <name type="scientific">Methanosarcina acetivorans (strain ATCC 35395 / DSM 2834 / JCM 12185 / C2A)</name>
    <dbReference type="NCBI Taxonomy" id="188937"/>
    <lineage>
        <taxon>Archaea</taxon>
        <taxon>Methanobacteriati</taxon>
        <taxon>Methanobacteriota</taxon>
        <taxon>Stenosarchaea group</taxon>
        <taxon>Methanomicrobia</taxon>
        <taxon>Methanosarcinales</taxon>
        <taxon>Methanosarcinaceae</taxon>
        <taxon>Methanosarcina</taxon>
    </lineage>
</organism>
<dbReference type="InParanoid" id="Q8TJN3"/>
<dbReference type="EMBL" id="AE010299">
    <property type="protein sequence ID" value="AAM07100.1"/>
    <property type="molecule type" value="Genomic_DNA"/>
</dbReference>